<dbReference type="InterPro" id="IPR001584">
    <property type="entry name" value="Integrase_cat-core"/>
</dbReference>
<organism evidence="2 3">
    <name type="scientific">Octopus sinensis</name>
    <name type="common">East Asian common octopus</name>
    <dbReference type="NCBI Taxonomy" id="2607531"/>
    <lineage>
        <taxon>Eukaryota</taxon>
        <taxon>Metazoa</taxon>
        <taxon>Spiralia</taxon>
        <taxon>Lophotrochozoa</taxon>
        <taxon>Mollusca</taxon>
        <taxon>Cephalopoda</taxon>
        <taxon>Coleoidea</taxon>
        <taxon>Octopodiformes</taxon>
        <taxon>Octopoda</taxon>
        <taxon>Incirrata</taxon>
        <taxon>Octopodidae</taxon>
        <taxon>Octopus</taxon>
    </lineage>
</organism>
<name>A0A6P7SKN7_9MOLL</name>
<dbReference type="GO" id="GO:0015074">
    <property type="term" value="P:DNA integration"/>
    <property type="evidence" value="ECO:0007669"/>
    <property type="project" value="InterPro"/>
</dbReference>
<keyword evidence="2" id="KW-1185">Reference proteome</keyword>
<accession>A0A6P7SKN7</accession>
<evidence type="ECO:0000259" key="1">
    <source>
        <dbReference type="PROSITE" id="PS50994"/>
    </source>
</evidence>
<dbReference type="GO" id="GO:0003676">
    <property type="term" value="F:nucleic acid binding"/>
    <property type="evidence" value="ECO:0007669"/>
    <property type="project" value="InterPro"/>
</dbReference>
<dbReference type="Proteomes" id="UP000515154">
    <property type="component" value="Linkage group LG7"/>
</dbReference>
<proteinExistence type="predicted"/>
<dbReference type="AlphaFoldDB" id="A0A6P7SKN7"/>
<gene>
    <name evidence="3" type="primary">LOC115213981</name>
</gene>
<dbReference type="KEGG" id="osn:115213981"/>
<dbReference type="PANTHER" id="PTHR38681">
    <property type="entry name" value="RETROVIRUS-RELATED POL POLYPROTEIN FROM TRANSPOSON 412-LIKE PROTEIN-RELATED"/>
    <property type="match status" value="1"/>
</dbReference>
<dbReference type="Gene3D" id="3.30.420.10">
    <property type="entry name" value="Ribonuclease H-like superfamily/Ribonuclease H"/>
    <property type="match status" value="1"/>
</dbReference>
<dbReference type="Pfam" id="PF00665">
    <property type="entry name" value="rve"/>
    <property type="match status" value="1"/>
</dbReference>
<dbReference type="PROSITE" id="PS50994">
    <property type="entry name" value="INTEGRASE"/>
    <property type="match status" value="1"/>
</dbReference>
<dbReference type="SUPFAM" id="SSF53098">
    <property type="entry name" value="Ribonuclease H-like"/>
    <property type="match status" value="1"/>
</dbReference>
<dbReference type="PANTHER" id="PTHR38681:SF1">
    <property type="entry name" value="RETROVIRUS-RELATED POL POLYPROTEIN FROM TRANSPOSON 412-LIKE PROTEIN"/>
    <property type="match status" value="1"/>
</dbReference>
<reference evidence="3" key="1">
    <citation type="submission" date="2025-08" db="UniProtKB">
        <authorList>
            <consortium name="RefSeq"/>
        </authorList>
    </citation>
    <scope>IDENTIFICATION</scope>
</reference>
<dbReference type="RefSeq" id="XP_029638849.1">
    <property type="nucleotide sequence ID" value="XM_029782989.1"/>
</dbReference>
<feature type="domain" description="Integrase catalytic" evidence="1">
    <location>
        <begin position="33"/>
        <end position="219"/>
    </location>
</feature>
<dbReference type="InterPro" id="IPR012337">
    <property type="entry name" value="RNaseH-like_sf"/>
</dbReference>
<protein>
    <submittedName>
        <fullName evidence="3">Uncharacterized protein LOC115213981</fullName>
    </submittedName>
</protein>
<evidence type="ECO:0000313" key="2">
    <source>
        <dbReference type="Proteomes" id="UP000515154"/>
    </source>
</evidence>
<evidence type="ECO:0000313" key="3">
    <source>
        <dbReference type="RefSeq" id="XP_029638849.1"/>
    </source>
</evidence>
<dbReference type="InterPro" id="IPR036397">
    <property type="entry name" value="RNaseH_sf"/>
</dbReference>
<sequence length="367" mass="41386">MAQERLSSLTCISIEKRILNDLDKKELHDKIRPSTSPWASPLYMATKDNQPLAFFSRQLKPVEQRSGFTYILTCIDRFSRWPEAIPLVDITTESVIRALISGWITRFGASRITSDRGRQFEAPFFREFSRLLGVQRIHTTSYQSASNKMVERLHRQLKAALRATPNPQRWIEFLPIVLLDCWSAVKADLGYSSAEYLYGTTLALPGQMLVPIDSPHPDPASYITRLRSYFSDLPPMAPRDQSISSVVPADISTWTHVLFFGGFFAEWCRERTPYTTLLRPFPCDSHAPKLFTVGINGRKEIISIDRVKKAFSENLIPLLDTPVTLTPPPTTSLSISNILTGFQTTFASIAFNSTLCCTKLQNGNSAT</sequence>